<dbReference type="RefSeq" id="WP_200435926.1">
    <property type="nucleotide sequence ID" value="NZ_JAEHFL010000010.1"/>
</dbReference>
<dbReference type="GO" id="GO:0009403">
    <property type="term" value="P:toxin biosynthetic process"/>
    <property type="evidence" value="ECO:0007669"/>
    <property type="project" value="InterPro"/>
</dbReference>
<evidence type="ECO:0000256" key="4">
    <source>
        <dbReference type="ARBA" id="ARBA00022670"/>
    </source>
</evidence>
<dbReference type="PANTHER" id="PTHR43019">
    <property type="entry name" value="SERINE ENDOPROTEASE DEGS"/>
    <property type="match status" value="1"/>
</dbReference>
<dbReference type="EMBL" id="JAEHFL010000010">
    <property type="protein sequence ID" value="MBK3428347.1"/>
    <property type="molecule type" value="Genomic_DNA"/>
</dbReference>
<evidence type="ECO:0000313" key="13">
    <source>
        <dbReference type="EMBL" id="MBK3428347.1"/>
    </source>
</evidence>
<comment type="similarity">
    <text evidence="3 11">Belongs to the peptidase S1B family.</text>
</comment>
<organism evidence="13 14">
    <name type="scientific">Corynebacterium tuberculostearicum</name>
    <dbReference type="NCBI Taxonomy" id="38304"/>
    <lineage>
        <taxon>Bacteria</taxon>
        <taxon>Bacillati</taxon>
        <taxon>Actinomycetota</taxon>
        <taxon>Actinomycetes</taxon>
        <taxon>Mycobacteriales</taxon>
        <taxon>Corynebacteriaceae</taxon>
        <taxon>Corynebacterium</taxon>
    </lineage>
</organism>
<evidence type="ECO:0000256" key="11">
    <source>
        <dbReference type="RuleBase" id="RU004296"/>
    </source>
</evidence>
<keyword evidence="10 12" id="KW-0472">Membrane</keyword>
<dbReference type="Pfam" id="PF13365">
    <property type="entry name" value="Trypsin_2"/>
    <property type="match status" value="1"/>
</dbReference>
<protein>
    <recommendedName>
        <fullName evidence="11">Serine protease</fullName>
        <ecNumber evidence="11">3.4.21.-</ecNumber>
    </recommendedName>
</protein>
<proteinExistence type="inferred from homology"/>
<dbReference type="InterPro" id="IPR003825">
    <property type="entry name" value="Colicin-V_CvpA"/>
</dbReference>
<accession>A0A8I1L9P7</accession>
<dbReference type="Pfam" id="PF02674">
    <property type="entry name" value="Colicin_V"/>
    <property type="match status" value="1"/>
</dbReference>
<evidence type="ECO:0000313" key="14">
    <source>
        <dbReference type="Proteomes" id="UP000603369"/>
    </source>
</evidence>
<evidence type="ECO:0000256" key="5">
    <source>
        <dbReference type="ARBA" id="ARBA00022692"/>
    </source>
</evidence>
<evidence type="ECO:0000256" key="1">
    <source>
        <dbReference type="ARBA" id="ARBA00004141"/>
    </source>
</evidence>
<keyword evidence="8 11" id="KW-0720">Serine protease</keyword>
<dbReference type="Proteomes" id="UP000603369">
    <property type="component" value="Unassembled WGS sequence"/>
</dbReference>
<dbReference type="PRINTS" id="PR00839">
    <property type="entry name" value="V8PROTEASE"/>
</dbReference>
<keyword evidence="5 12" id="KW-0812">Transmembrane</keyword>
<evidence type="ECO:0000256" key="10">
    <source>
        <dbReference type="ARBA" id="ARBA00023136"/>
    </source>
</evidence>
<keyword evidence="14" id="KW-1185">Reference proteome</keyword>
<feature type="transmembrane region" description="Helical" evidence="12">
    <location>
        <begin position="6"/>
        <end position="23"/>
    </location>
</feature>
<reference evidence="13 14" key="1">
    <citation type="submission" date="2020-12" db="EMBL/GenBank/DDBJ databases">
        <title>Draft genome sequence of the commensal strain Corynebacterium tuberculostearicum MFP09/CIP 102622 isolated from human skin.</title>
        <authorList>
            <person name="Boukerb A.M."/>
            <person name="Janvier X."/>
            <person name="Feuilloley M.G.J."/>
            <person name="Groboillot A."/>
        </authorList>
    </citation>
    <scope>NUCLEOTIDE SEQUENCE [LARGE SCALE GENOMIC DNA]</scope>
    <source>
        <strain evidence="13 14">CIP 102622</strain>
    </source>
</reference>
<sequence length="398" mass="41502">MTPALIVDGLIVVAVLIALLSGWRNGALAAVLASIGVGAGVVLGIAVAPAALRLVDQPSLRLLLLVGILVLFVGVGQLIGSSLGGSVRDRMKARKTQRLDSAVGAVFQAFAALVVIWLISIPVATNLGGAAGQGLRDSRILGKLNSAAPAQVASLPNGVAAMLNESGLPPLVSPWQNSISTEEVEEPDPDVQDPEMVRRMRPSIIHVLGDAEECSRRLMGSGFVAADDYVITNAHVVAGTQTVRLDTKVGLKDATVVYYNPDVDVAVLHSRDLGIDPLPWAQAPAQTGDDAMVMGFPHSGPFDAEMARVRDRITISGPDIYSHGRVERDSYTVRGKIQQGNSGGPLVNTAGEVLGVVFGASVDDSETGYALTVDEVNAQIGDITQLTHPVDAGECVAH</sequence>
<comment type="subcellular location">
    <subcellularLocation>
        <location evidence="1">Membrane</location>
        <topology evidence="1">Multi-pass membrane protein</topology>
    </subcellularLocation>
    <subcellularLocation>
        <location evidence="2">Secreted</location>
    </subcellularLocation>
</comment>
<keyword evidence="6" id="KW-0732">Signal</keyword>
<evidence type="ECO:0000256" key="2">
    <source>
        <dbReference type="ARBA" id="ARBA00004613"/>
    </source>
</evidence>
<dbReference type="NCBIfam" id="NF033740">
    <property type="entry name" value="MarP_fam_protase"/>
    <property type="match status" value="1"/>
</dbReference>
<dbReference type="InterPro" id="IPR009003">
    <property type="entry name" value="Peptidase_S1_PA"/>
</dbReference>
<dbReference type="EC" id="3.4.21.-" evidence="11"/>
<evidence type="ECO:0000256" key="6">
    <source>
        <dbReference type="ARBA" id="ARBA00022729"/>
    </source>
</evidence>
<keyword evidence="7 11" id="KW-0378">Hydrolase</keyword>
<evidence type="ECO:0000256" key="8">
    <source>
        <dbReference type="ARBA" id="ARBA00022825"/>
    </source>
</evidence>
<dbReference type="GO" id="GO:0006508">
    <property type="term" value="P:proteolysis"/>
    <property type="evidence" value="ECO:0007669"/>
    <property type="project" value="UniProtKB-KW"/>
</dbReference>
<dbReference type="SUPFAM" id="SSF50494">
    <property type="entry name" value="Trypsin-like serine proteases"/>
    <property type="match status" value="1"/>
</dbReference>
<evidence type="ECO:0000256" key="12">
    <source>
        <dbReference type="SAM" id="Phobius"/>
    </source>
</evidence>
<dbReference type="GO" id="GO:0008236">
    <property type="term" value="F:serine-type peptidase activity"/>
    <property type="evidence" value="ECO:0007669"/>
    <property type="project" value="UniProtKB-KW"/>
</dbReference>
<dbReference type="InterPro" id="IPR043504">
    <property type="entry name" value="Peptidase_S1_PA_chymotrypsin"/>
</dbReference>
<comment type="caution">
    <text evidence="13">The sequence shown here is derived from an EMBL/GenBank/DDBJ whole genome shotgun (WGS) entry which is preliminary data.</text>
</comment>
<dbReference type="PANTHER" id="PTHR43019:SF23">
    <property type="entry name" value="PROTEASE DO-LIKE 5, CHLOROPLASTIC"/>
    <property type="match status" value="1"/>
</dbReference>
<dbReference type="GO" id="GO:0016020">
    <property type="term" value="C:membrane"/>
    <property type="evidence" value="ECO:0007669"/>
    <property type="project" value="UniProtKB-SubCell"/>
</dbReference>
<dbReference type="Gene3D" id="2.40.10.10">
    <property type="entry name" value="Trypsin-like serine proteases"/>
    <property type="match status" value="2"/>
</dbReference>
<dbReference type="GO" id="GO:0005576">
    <property type="term" value="C:extracellular region"/>
    <property type="evidence" value="ECO:0007669"/>
    <property type="project" value="UniProtKB-SubCell"/>
</dbReference>
<dbReference type="AlphaFoldDB" id="A0A8I1L9P7"/>
<dbReference type="InterPro" id="IPR008256">
    <property type="entry name" value="Peptidase_S1B"/>
</dbReference>
<keyword evidence="9 12" id="KW-1133">Transmembrane helix</keyword>
<dbReference type="InterPro" id="IPR047680">
    <property type="entry name" value="MarP-like"/>
</dbReference>
<feature type="transmembrane region" description="Helical" evidence="12">
    <location>
        <begin position="30"/>
        <end position="52"/>
    </location>
</feature>
<feature type="transmembrane region" description="Helical" evidence="12">
    <location>
        <begin position="99"/>
        <end position="119"/>
    </location>
</feature>
<feature type="transmembrane region" description="Helical" evidence="12">
    <location>
        <begin position="64"/>
        <end position="87"/>
    </location>
</feature>
<evidence type="ECO:0000256" key="3">
    <source>
        <dbReference type="ARBA" id="ARBA00008764"/>
    </source>
</evidence>
<name>A0A8I1L9P7_9CORY</name>
<gene>
    <name evidence="13" type="ORF">JDP02_07465</name>
</gene>
<evidence type="ECO:0000256" key="9">
    <source>
        <dbReference type="ARBA" id="ARBA00022989"/>
    </source>
</evidence>
<evidence type="ECO:0000256" key="7">
    <source>
        <dbReference type="ARBA" id="ARBA00022801"/>
    </source>
</evidence>
<keyword evidence="4 11" id="KW-0645">Protease</keyword>